<name>A0A6V8NMF3_9ACTN</name>
<dbReference type="Proteomes" id="UP000574717">
    <property type="component" value="Unassembled WGS sequence"/>
</dbReference>
<dbReference type="EMBL" id="BLRU01000118">
    <property type="protein sequence ID" value="GFP19676.1"/>
    <property type="molecule type" value="Genomic_DNA"/>
</dbReference>
<dbReference type="AlphaFoldDB" id="A0A6V8NMF3"/>
<dbReference type="Gene3D" id="3.60.9.10">
    <property type="entry name" value="Aldehyde ferredoxin oxidoreductase, N-terminal domain"/>
    <property type="match status" value="1"/>
</dbReference>
<comment type="caution">
    <text evidence="1">The sequence shown here is derived from an EMBL/GenBank/DDBJ whole genome shotgun (WGS) entry which is preliminary data.</text>
</comment>
<proteinExistence type="predicted"/>
<protein>
    <submittedName>
        <fullName evidence="1">Uncharacterized protein</fullName>
    </submittedName>
</protein>
<dbReference type="SUPFAM" id="SSF56228">
    <property type="entry name" value="Aldehyde ferredoxin oxidoreductase, N-terminal domain"/>
    <property type="match status" value="1"/>
</dbReference>
<reference evidence="1 2" key="1">
    <citation type="journal article" date="2020" name="Front. Microbiol.">
        <title>Single-cell genomics of novel Actinobacteria with the Wood-Ljungdahl pathway discovered in a serpentinizing system.</title>
        <authorList>
            <person name="Merino N."/>
            <person name="Kawai M."/>
            <person name="Boyd E.S."/>
            <person name="Colman D.R."/>
            <person name="McGlynn S.E."/>
            <person name="Nealson K.H."/>
            <person name="Kurokawa K."/>
            <person name="Hongoh Y."/>
        </authorList>
    </citation>
    <scope>NUCLEOTIDE SEQUENCE [LARGE SCALE GENOMIC DNA]</scope>
    <source>
        <strain evidence="1 2">S03</strain>
    </source>
</reference>
<sequence>MDGFFNSLLRVDLTNQTYRTEEISDQVLQTYLGGVKAWQLT</sequence>
<accession>A0A6V8NMF3</accession>
<evidence type="ECO:0000313" key="2">
    <source>
        <dbReference type="Proteomes" id="UP000574717"/>
    </source>
</evidence>
<organism evidence="1 2">
    <name type="scientific">Candidatus Hakubella thermalkaliphila</name>
    <dbReference type="NCBI Taxonomy" id="2754717"/>
    <lineage>
        <taxon>Bacteria</taxon>
        <taxon>Bacillati</taxon>
        <taxon>Actinomycetota</taxon>
        <taxon>Actinomycetota incertae sedis</taxon>
        <taxon>Candidatus Hakubellales</taxon>
        <taxon>Candidatus Hakubellaceae</taxon>
        <taxon>Candidatus Hakubella</taxon>
    </lineage>
</organism>
<gene>
    <name evidence="1" type="ORF">HKBW3S03_01181</name>
</gene>
<dbReference type="InterPro" id="IPR036503">
    <property type="entry name" value="Ald_Fedxn_OxRdtase_N_sf"/>
</dbReference>
<evidence type="ECO:0000313" key="1">
    <source>
        <dbReference type="EMBL" id="GFP19676.1"/>
    </source>
</evidence>